<dbReference type="NCBIfam" id="TIGR00002">
    <property type="entry name" value="S16"/>
    <property type="match status" value="1"/>
</dbReference>
<dbReference type="GO" id="GO:0005737">
    <property type="term" value="C:cytoplasm"/>
    <property type="evidence" value="ECO:0007669"/>
    <property type="project" value="UniProtKB-ARBA"/>
</dbReference>
<dbReference type="InterPro" id="IPR023803">
    <property type="entry name" value="Ribosomal_bS16_dom_sf"/>
</dbReference>
<dbReference type="GO" id="GO:0006412">
    <property type="term" value="P:translation"/>
    <property type="evidence" value="ECO:0007669"/>
    <property type="project" value="UniProtKB-UniRule"/>
</dbReference>
<dbReference type="GO" id="GO:0015935">
    <property type="term" value="C:small ribosomal subunit"/>
    <property type="evidence" value="ECO:0007669"/>
    <property type="project" value="TreeGrafter"/>
</dbReference>
<evidence type="ECO:0000256" key="2">
    <source>
        <dbReference type="ARBA" id="ARBA00023274"/>
    </source>
</evidence>
<dbReference type="EMBL" id="PEZI01000028">
    <property type="protein sequence ID" value="PIS14702.1"/>
    <property type="molecule type" value="Genomic_DNA"/>
</dbReference>
<comment type="caution">
    <text evidence="4">The sequence shown here is derived from an EMBL/GenBank/DDBJ whole genome shotgun (WGS) entry which is preliminary data.</text>
</comment>
<organism evidence="4 5">
    <name type="scientific">Candidatus Shapirobacteria bacterium CG09_land_8_20_14_0_10_39_12</name>
    <dbReference type="NCBI Taxonomy" id="1974885"/>
    <lineage>
        <taxon>Bacteria</taxon>
        <taxon>Candidatus Shapironibacteriota</taxon>
    </lineage>
</organism>
<dbReference type="GO" id="GO:0003735">
    <property type="term" value="F:structural constituent of ribosome"/>
    <property type="evidence" value="ECO:0007669"/>
    <property type="project" value="InterPro"/>
</dbReference>
<dbReference type="Pfam" id="PF00886">
    <property type="entry name" value="Ribosomal_S16"/>
    <property type="match status" value="1"/>
</dbReference>
<dbReference type="PANTHER" id="PTHR12919">
    <property type="entry name" value="30S RIBOSOMAL PROTEIN S16"/>
    <property type="match status" value="1"/>
</dbReference>
<evidence type="ECO:0000256" key="1">
    <source>
        <dbReference type="ARBA" id="ARBA00022980"/>
    </source>
</evidence>
<protein>
    <recommendedName>
        <fullName evidence="3">Small ribosomal subunit protein bS16</fullName>
    </recommendedName>
</protein>
<keyword evidence="1 3" id="KW-0689">Ribosomal protein</keyword>
<evidence type="ECO:0000256" key="3">
    <source>
        <dbReference type="HAMAP-Rule" id="MF_00385"/>
    </source>
</evidence>
<dbReference type="Gene3D" id="3.30.1320.10">
    <property type="match status" value="1"/>
</dbReference>
<dbReference type="InterPro" id="IPR000307">
    <property type="entry name" value="Ribosomal_bS16"/>
</dbReference>
<name>A0A2H0WPV9_9BACT</name>
<proteinExistence type="inferred from homology"/>
<reference evidence="5" key="1">
    <citation type="submission" date="2017-09" db="EMBL/GenBank/DDBJ databases">
        <title>Depth-based differentiation of microbial function through sediment-hosted aquifers and enrichment of novel symbionts in the deep terrestrial subsurface.</title>
        <authorList>
            <person name="Probst A.J."/>
            <person name="Ladd B."/>
            <person name="Jarett J.K."/>
            <person name="Geller-Mcgrath D.E."/>
            <person name="Sieber C.M.K."/>
            <person name="Emerson J.B."/>
            <person name="Anantharaman K."/>
            <person name="Thomas B.C."/>
            <person name="Malmstrom R."/>
            <person name="Stieglmeier M."/>
            <person name="Klingl A."/>
            <person name="Woyke T."/>
            <person name="Ryan C.M."/>
            <person name="Banfield J.F."/>
        </authorList>
    </citation>
    <scope>NUCLEOTIDE SEQUENCE [LARGE SCALE GENOMIC DNA]</scope>
</reference>
<dbReference type="AlphaFoldDB" id="A0A2H0WPV9"/>
<comment type="similarity">
    <text evidence="3">Belongs to the bacterial ribosomal protein bS16 family.</text>
</comment>
<keyword evidence="2 3" id="KW-0687">Ribonucleoprotein</keyword>
<dbReference type="PANTHER" id="PTHR12919:SF20">
    <property type="entry name" value="SMALL RIBOSOMAL SUBUNIT PROTEIN BS16M"/>
    <property type="match status" value="1"/>
</dbReference>
<gene>
    <name evidence="3" type="primary">rpsP</name>
    <name evidence="4" type="ORF">COT64_01165</name>
</gene>
<accession>A0A2H0WPV9</accession>
<dbReference type="HAMAP" id="MF_00385">
    <property type="entry name" value="Ribosomal_bS16"/>
    <property type="match status" value="1"/>
</dbReference>
<dbReference type="Proteomes" id="UP000230775">
    <property type="component" value="Unassembled WGS sequence"/>
</dbReference>
<evidence type="ECO:0000313" key="4">
    <source>
        <dbReference type="EMBL" id="PIS14702.1"/>
    </source>
</evidence>
<sequence length="87" mass="9793">MSASIRLSMMGKKKQPIFRIVVSETRYKRDGRPAAILGTYNPNITPPKLSLDKEAFEKWVKRGAIISDGLRKILPASPKRGEPEKNI</sequence>
<dbReference type="SUPFAM" id="SSF54565">
    <property type="entry name" value="Ribosomal protein S16"/>
    <property type="match status" value="1"/>
</dbReference>
<evidence type="ECO:0000313" key="5">
    <source>
        <dbReference type="Proteomes" id="UP000230775"/>
    </source>
</evidence>